<dbReference type="InterPro" id="IPR015424">
    <property type="entry name" value="PyrdxlP-dep_Trfase"/>
</dbReference>
<gene>
    <name evidence="7" type="ORF">LUZ63_021700</name>
</gene>
<dbReference type="CDD" id="cd00609">
    <property type="entry name" value="AAT_like"/>
    <property type="match status" value="1"/>
</dbReference>
<keyword evidence="4" id="KW-0456">Lyase</keyword>
<evidence type="ECO:0000313" key="8">
    <source>
        <dbReference type="Proteomes" id="UP001151287"/>
    </source>
</evidence>
<evidence type="ECO:0000256" key="2">
    <source>
        <dbReference type="ARBA" id="ARBA00012224"/>
    </source>
</evidence>
<reference evidence="7" key="1">
    <citation type="journal article" date="2022" name="Cell">
        <title>Repeat-based holocentromeres influence genome architecture and karyotype evolution.</title>
        <authorList>
            <person name="Hofstatter P.G."/>
            <person name="Thangavel G."/>
            <person name="Lux T."/>
            <person name="Neumann P."/>
            <person name="Vondrak T."/>
            <person name="Novak P."/>
            <person name="Zhang M."/>
            <person name="Costa L."/>
            <person name="Castellani M."/>
            <person name="Scott A."/>
            <person name="Toegelov H."/>
            <person name="Fuchs J."/>
            <person name="Mata-Sucre Y."/>
            <person name="Dias Y."/>
            <person name="Vanzela A.L.L."/>
            <person name="Huettel B."/>
            <person name="Almeida C.C.S."/>
            <person name="Simkova H."/>
            <person name="Souza G."/>
            <person name="Pedrosa-Harand A."/>
            <person name="Macas J."/>
            <person name="Mayer K.F.X."/>
            <person name="Houben A."/>
            <person name="Marques A."/>
        </authorList>
    </citation>
    <scope>NUCLEOTIDE SEQUENCE</scope>
    <source>
        <strain evidence="7">RhyBre1mFocal</strain>
    </source>
</reference>
<dbReference type="PANTHER" id="PTHR43525">
    <property type="entry name" value="PROTEIN MALY"/>
    <property type="match status" value="1"/>
</dbReference>
<dbReference type="SUPFAM" id="SSF53383">
    <property type="entry name" value="PLP-dependent transferases"/>
    <property type="match status" value="1"/>
</dbReference>
<protein>
    <recommendedName>
        <fullName evidence="2">cysteine-S-conjugate beta-lyase</fullName>
        <ecNumber evidence="2">4.4.1.13</ecNumber>
    </recommendedName>
</protein>
<dbReference type="InterPro" id="IPR051798">
    <property type="entry name" value="Class-II_PLP-Dep_Aminotrans"/>
</dbReference>
<dbReference type="PANTHER" id="PTHR43525:SF2">
    <property type="entry name" value="CYSTATHIONINE BETA-LYASE-RELATED"/>
    <property type="match status" value="1"/>
</dbReference>
<accession>A0A9P9Z677</accession>
<dbReference type="InterPro" id="IPR015422">
    <property type="entry name" value="PyrdxlP-dep_Trfase_small"/>
</dbReference>
<dbReference type="GO" id="GO:0047804">
    <property type="term" value="F:cysteine-S-conjugate beta-lyase activity"/>
    <property type="evidence" value="ECO:0007669"/>
    <property type="project" value="UniProtKB-EC"/>
</dbReference>
<evidence type="ECO:0000259" key="6">
    <source>
        <dbReference type="Pfam" id="PF00155"/>
    </source>
</evidence>
<dbReference type="Gene3D" id="3.40.640.10">
    <property type="entry name" value="Type I PLP-dependent aspartate aminotransferase-like (Major domain)"/>
    <property type="match status" value="1"/>
</dbReference>
<dbReference type="Gene3D" id="3.90.1150.10">
    <property type="entry name" value="Aspartate Aminotransferase, domain 1"/>
    <property type="match status" value="1"/>
</dbReference>
<comment type="caution">
    <text evidence="7">The sequence shown here is derived from an EMBL/GenBank/DDBJ whole genome shotgun (WGS) entry which is preliminary data.</text>
</comment>
<feature type="domain" description="Aminotransferase class I/classII large" evidence="6">
    <location>
        <begin position="15"/>
        <end position="339"/>
    </location>
</feature>
<dbReference type="InterPro" id="IPR004839">
    <property type="entry name" value="Aminotransferase_I/II_large"/>
</dbReference>
<dbReference type="OrthoDB" id="2414662at2759"/>
<organism evidence="7 8">
    <name type="scientific">Rhynchospora breviuscula</name>
    <dbReference type="NCBI Taxonomy" id="2022672"/>
    <lineage>
        <taxon>Eukaryota</taxon>
        <taxon>Viridiplantae</taxon>
        <taxon>Streptophyta</taxon>
        <taxon>Embryophyta</taxon>
        <taxon>Tracheophyta</taxon>
        <taxon>Spermatophyta</taxon>
        <taxon>Magnoliopsida</taxon>
        <taxon>Liliopsida</taxon>
        <taxon>Poales</taxon>
        <taxon>Cyperaceae</taxon>
        <taxon>Cyperoideae</taxon>
        <taxon>Rhynchosporeae</taxon>
        <taxon>Rhynchospora</taxon>
    </lineage>
</organism>
<keyword evidence="3" id="KW-0663">Pyridoxal phosphate</keyword>
<comment type="similarity">
    <text evidence="5">Belongs to the class-II pyridoxal-phosphate-dependent aminotransferase family. MalY/PatB cystathionine beta-lyase subfamily.</text>
</comment>
<sequence length="471" mass="51354">MFPDAIGAFVAEADFGTAPAVTRTLHDAVDAAAFGYLPAALAARMAEATAAWQNDRYGWRVAASDVHPLADVIAGLQVAIEHYSRPGSAVILPTPAYMPFLDVPRAMGRQIVQVPLLRSSGEYVLDLEGIDRAFAGGGGLLILCNPYNPVGRVFRRDELAALADVVERHGGRVFSDEIHASLVYAGSAHVPYASLSPATAAHTVTATSASKAWNLPGLKTAQLILSNDADAAVWERVGGLVSHGASTLGVLANTAAYAEGGPWLDEVVEYLDGNRRFLADALAAAAPEVRYDPPEGTYIAWLDARELELETNPAEWFREHAGVALTDGAAWRSGRRWVRALRVRPPRDPSSPAPSSRWAMRCAGADDRHECTRTRWHLRHARTTRPSDVGARGRLHRGCRRVRARGGVRRRLGALPARRGSRTELRGSILQILATSMLAVTTFSLSPPWCRPTRRRRRWPPREPPSFSWRT</sequence>
<proteinExistence type="inferred from homology"/>
<keyword evidence="8" id="KW-1185">Reference proteome</keyword>
<dbReference type="InterPro" id="IPR015421">
    <property type="entry name" value="PyrdxlP-dep_Trfase_major"/>
</dbReference>
<dbReference type="EMBL" id="JAMQYH010000377">
    <property type="protein sequence ID" value="KAJ1683084.1"/>
    <property type="molecule type" value="Genomic_DNA"/>
</dbReference>
<evidence type="ECO:0000256" key="3">
    <source>
        <dbReference type="ARBA" id="ARBA00022898"/>
    </source>
</evidence>
<evidence type="ECO:0000313" key="7">
    <source>
        <dbReference type="EMBL" id="KAJ1683084.1"/>
    </source>
</evidence>
<dbReference type="GO" id="GO:0030170">
    <property type="term" value="F:pyridoxal phosphate binding"/>
    <property type="evidence" value="ECO:0007669"/>
    <property type="project" value="InterPro"/>
</dbReference>
<evidence type="ECO:0000256" key="5">
    <source>
        <dbReference type="ARBA" id="ARBA00037974"/>
    </source>
</evidence>
<dbReference type="EC" id="4.4.1.13" evidence="2"/>
<evidence type="ECO:0000256" key="1">
    <source>
        <dbReference type="ARBA" id="ARBA00001933"/>
    </source>
</evidence>
<name>A0A9P9Z677_9POAL</name>
<dbReference type="Proteomes" id="UP001151287">
    <property type="component" value="Unassembled WGS sequence"/>
</dbReference>
<evidence type="ECO:0000256" key="4">
    <source>
        <dbReference type="ARBA" id="ARBA00023239"/>
    </source>
</evidence>
<dbReference type="Pfam" id="PF00155">
    <property type="entry name" value="Aminotran_1_2"/>
    <property type="match status" value="1"/>
</dbReference>
<dbReference type="AlphaFoldDB" id="A0A9P9Z677"/>
<comment type="cofactor">
    <cofactor evidence="1">
        <name>pyridoxal 5'-phosphate</name>
        <dbReference type="ChEBI" id="CHEBI:597326"/>
    </cofactor>
</comment>